<dbReference type="OrthoDB" id="5872154at2759"/>
<organism evidence="3">
    <name type="scientific">Echinostoma caproni</name>
    <dbReference type="NCBI Taxonomy" id="27848"/>
    <lineage>
        <taxon>Eukaryota</taxon>
        <taxon>Metazoa</taxon>
        <taxon>Spiralia</taxon>
        <taxon>Lophotrochozoa</taxon>
        <taxon>Platyhelminthes</taxon>
        <taxon>Trematoda</taxon>
        <taxon>Digenea</taxon>
        <taxon>Plagiorchiida</taxon>
        <taxon>Echinostomata</taxon>
        <taxon>Echinostomatoidea</taxon>
        <taxon>Echinostomatidae</taxon>
        <taxon>Echinostoma</taxon>
    </lineage>
</organism>
<dbReference type="WBParaSite" id="ECPE_0000064801-mRNA-1">
    <property type="protein sequence ID" value="ECPE_0000064801-mRNA-1"/>
    <property type="gene ID" value="ECPE_0000064801"/>
</dbReference>
<keyword evidence="2" id="KW-1185">Reference proteome</keyword>
<dbReference type="Proteomes" id="UP000272942">
    <property type="component" value="Unassembled WGS sequence"/>
</dbReference>
<dbReference type="AlphaFoldDB" id="A0A183A113"/>
<sequence length="201" mass="22291">MAVLFSETLMWGLAVRLFSVRQLADRDPTVLLSLPRLAILVGTRILPDSPIGAHRLAAGRRLPFMCANSRTDLAYLARQLYALRLDQLFRLARWLGPRGLPNLNRSRSTEASRPGTYLAAGPVDMRALSPSPTTLHAGLQSSWCGSLSPPLSRRTWKANVAGLHRIYKTIATVADRFTSDFPTELRFILQVGCLFDCVDIC</sequence>
<accession>A0A183A113</accession>
<evidence type="ECO:0000313" key="1">
    <source>
        <dbReference type="EMBL" id="VDP26154.1"/>
    </source>
</evidence>
<evidence type="ECO:0000313" key="2">
    <source>
        <dbReference type="Proteomes" id="UP000272942"/>
    </source>
</evidence>
<dbReference type="EMBL" id="UZAN01002461">
    <property type="protein sequence ID" value="VDP26154.1"/>
    <property type="molecule type" value="Genomic_DNA"/>
</dbReference>
<evidence type="ECO:0000313" key="3">
    <source>
        <dbReference type="WBParaSite" id="ECPE_0000064801-mRNA-1"/>
    </source>
</evidence>
<proteinExistence type="predicted"/>
<name>A0A183A113_9TREM</name>
<reference evidence="1 2" key="2">
    <citation type="submission" date="2018-11" db="EMBL/GenBank/DDBJ databases">
        <authorList>
            <consortium name="Pathogen Informatics"/>
        </authorList>
    </citation>
    <scope>NUCLEOTIDE SEQUENCE [LARGE SCALE GENOMIC DNA]</scope>
    <source>
        <strain evidence="1 2">Egypt</strain>
    </source>
</reference>
<protein>
    <submittedName>
        <fullName evidence="3">Secreted protein</fullName>
    </submittedName>
</protein>
<gene>
    <name evidence="1" type="ORF">ECPE_LOCUS648</name>
</gene>
<reference evidence="3" key="1">
    <citation type="submission" date="2016-06" db="UniProtKB">
        <authorList>
            <consortium name="WormBaseParasite"/>
        </authorList>
    </citation>
    <scope>IDENTIFICATION</scope>
</reference>